<comment type="similarity">
    <text evidence="1">Belongs to the PhzF family.</text>
</comment>
<evidence type="ECO:0000313" key="4">
    <source>
        <dbReference type="EMBL" id="TBH75174.1"/>
    </source>
</evidence>
<dbReference type="PANTHER" id="PTHR13774">
    <property type="entry name" value="PHENAZINE BIOSYNTHESIS PROTEIN"/>
    <property type="match status" value="1"/>
</dbReference>
<dbReference type="Proteomes" id="UP000293583">
    <property type="component" value="Unassembled WGS sequence"/>
</dbReference>
<comment type="caution">
    <text evidence="4">The sequence shown here is derived from an EMBL/GenBank/DDBJ whole genome shotgun (WGS) entry which is preliminary data.</text>
</comment>
<keyword evidence="2" id="KW-0413">Isomerase</keyword>
<dbReference type="InterPro" id="IPR003719">
    <property type="entry name" value="Phenazine_PhzF-like"/>
</dbReference>
<dbReference type="GO" id="GO:0016853">
    <property type="term" value="F:isomerase activity"/>
    <property type="evidence" value="ECO:0007669"/>
    <property type="project" value="UniProtKB-KW"/>
</dbReference>
<accession>A0A4Q9BGD6</accession>
<organism evidence="4 5">
    <name type="scientific">Aquirufa antheringensis</name>
    <dbReference type="NCBI Taxonomy" id="2516559"/>
    <lineage>
        <taxon>Bacteria</taxon>
        <taxon>Pseudomonadati</taxon>
        <taxon>Bacteroidota</taxon>
        <taxon>Cytophagia</taxon>
        <taxon>Cytophagales</taxon>
        <taxon>Flectobacillaceae</taxon>
        <taxon>Aquirufa</taxon>
    </lineage>
</organism>
<sequence length="261" mass="28331">MKIPIYQVDAFTNERFKGNPAAVCPLDSWLPDVVMQNIAAENNLAETAFVVAAGNEYEIRWFTPTVEVDLCGHATLASAYVLFNELNFAGDQINFISHRSGPLSVTKNGSILALNFPVDSLTEAPFKPAFAIGLSQAPRTVIKGKTDYLFVYNSEAEILALQPDFEALKAHPVRGIIVTAPGETTDFVSRFFGPACGVNEDPVTGSAHTTLTPYWASILGKTELTARQLSQRTGDLTCNLMGDRVEIAGEAVLYLKGEIEV</sequence>
<feature type="active site" evidence="3">
    <location>
        <position position="46"/>
    </location>
</feature>
<dbReference type="NCBIfam" id="TIGR00654">
    <property type="entry name" value="PhzF_family"/>
    <property type="match status" value="1"/>
</dbReference>
<evidence type="ECO:0000256" key="3">
    <source>
        <dbReference type="PIRSR" id="PIRSR016184-1"/>
    </source>
</evidence>
<keyword evidence="5" id="KW-1185">Reference proteome</keyword>
<dbReference type="AlphaFoldDB" id="A0A4Q9BGD6"/>
<dbReference type="OrthoDB" id="9788221at2"/>
<dbReference type="EMBL" id="SEWY01000001">
    <property type="protein sequence ID" value="TBH75174.1"/>
    <property type="molecule type" value="Genomic_DNA"/>
</dbReference>
<dbReference type="SUPFAM" id="SSF54506">
    <property type="entry name" value="Diaminopimelate epimerase-like"/>
    <property type="match status" value="1"/>
</dbReference>
<evidence type="ECO:0000313" key="5">
    <source>
        <dbReference type="Proteomes" id="UP000293583"/>
    </source>
</evidence>
<name>A0A4Q9BGD6_9BACT</name>
<proteinExistence type="inferred from homology"/>
<dbReference type="Pfam" id="PF02567">
    <property type="entry name" value="PhzC-PhzF"/>
    <property type="match status" value="1"/>
</dbReference>
<dbReference type="PIRSF" id="PIRSF016184">
    <property type="entry name" value="PhzC_PhzF"/>
    <property type="match status" value="1"/>
</dbReference>
<dbReference type="GO" id="GO:0005737">
    <property type="term" value="C:cytoplasm"/>
    <property type="evidence" value="ECO:0007669"/>
    <property type="project" value="TreeGrafter"/>
</dbReference>
<dbReference type="RefSeq" id="WP_130922367.1">
    <property type="nucleotide sequence ID" value="NZ_JAANOM010000002.1"/>
</dbReference>
<reference evidence="4 5" key="1">
    <citation type="submission" date="2019-02" db="EMBL/GenBank/DDBJ databases">
        <title>Genome of a new Bacteroidetes strain.</title>
        <authorList>
            <person name="Pitt A."/>
        </authorList>
    </citation>
    <scope>NUCLEOTIDE SEQUENCE [LARGE SCALE GENOMIC DNA]</scope>
    <source>
        <strain evidence="4 5">103A-SOEBACH</strain>
    </source>
</reference>
<dbReference type="Gene3D" id="3.10.310.10">
    <property type="entry name" value="Diaminopimelate Epimerase, Chain A, domain 1"/>
    <property type="match status" value="2"/>
</dbReference>
<gene>
    <name evidence="4" type="ORF">EWU20_00965</name>
</gene>
<evidence type="ECO:0000256" key="2">
    <source>
        <dbReference type="ARBA" id="ARBA00023235"/>
    </source>
</evidence>
<protein>
    <submittedName>
        <fullName evidence="4">PhzF family phenazine biosynthesis protein</fullName>
    </submittedName>
</protein>
<evidence type="ECO:0000256" key="1">
    <source>
        <dbReference type="ARBA" id="ARBA00008270"/>
    </source>
</evidence>
<dbReference type="PANTHER" id="PTHR13774:SF17">
    <property type="entry name" value="PHENAZINE BIOSYNTHESIS-LIKE DOMAIN-CONTAINING PROTEIN"/>
    <property type="match status" value="1"/>
</dbReference>